<organism evidence="1">
    <name type="scientific">Fagus sylvatica</name>
    <name type="common">Beechnut</name>
    <dbReference type="NCBI Taxonomy" id="28930"/>
    <lineage>
        <taxon>Eukaryota</taxon>
        <taxon>Viridiplantae</taxon>
        <taxon>Streptophyta</taxon>
        <taxon>Embryophyta</taxon>
        <taxon>Tracheophyta</taxon>
        <taxon>Spermatophyta</taxon>
        <taxon>Magnoliopsida</taxon>
        <taxon>eudicotyledons</taxon>
        <taxon>Gunneridae</taxon>
        <taxon>Pentapetalae</taxon>
        <taxon>rosids</taxon>
        <taxon>fabids</taxon>
        <taxon>Fagales</taxon>
        <taxon>Fagaceae</taxon>
        <taxon>Fagus</taxon>
    </lineage>
</organism>
<dbReference type="EMBL" id="OIVN01000347">
    <property type="protein sequence ID" value="SPC78743.1"/>
    <property type="molecule type" value="Genomic_DNA"/>
</dbReference>
<accession>A0A2N9EVC0</accession>
<name>A0A2N9EVC0_FAGSY</name>
<evidence type="ECO:0000313" key="1">
    <source>
        <dbReference type="EMBL" id="SPC78743.1"/>
    </source>
</evidence>
<gene>
    <name evidence="1" type="ORF">FSB_LOCUS6625</name>
</gene>
<dbReference type="AlphaFoldDB" id="A0A2N9EVC0"/>
<reference evidence="1" key="1">
    <citation type="submission" date="2018-02" db="EMBL/GenBank/DDBJ databases">
        <authorList>
            <person name="Cohen D.B."/>
            <person name="Kent A.D."/>
        </authorList>
    </citation>
    <scope>NUCLEOTIDE SEQUENCE</scope>
</reference>
<proteinExistence type="predicted"/>
<protein>
    <submittedName>
        <fullName evidence="1">Uncharacterized protein</fullName>
    </submittedName>
</protein>
<sequence>MPAISSNDAYVLLATGLRPLPSRDLLFERFKFGSLHCPSCVGVGSPEHLVFECPSRIAWSWLPWIAQFNFFPFRSDGILPAYHLLI</sequence>